<keyword evidence="3" id="KW-1185">Reference proteome</keyword>
<dbReference type="AlphaFoldDB" id="A0A4Y8SKT5"/>
<keyword evidence="1" id="KW-0472">Membrane</keyword>
<name>A0A4Y8SKT5_9SPHI</name>
<dbReference type="Proteomes" id="UP000297540">
    <property type="component" value="Unassembled WGS sequence"/>
</dbReference>
<evidence type="ECO:0000256" key="1">
    <source>
        <dbReference type="SAM" id="Phobius"/>
    </source>
</evidence>
<sequence length="200" mass="22403">MIIYGTTAKALTTEQVVDACPNCNSRNTVHISVLQQWAHIFWIPLFPIGKTGVSQCTHCKQVLKLKEMPAGLRLSYDNIKAQTKTPVWTFAGLLLIAVVAVAITVNQQQKSQKVTQMIPSLKKGDIIHIRLSDTAFTVAKVNRVKGDSVFLLDSKYQINHGYMDISDLESKEFETQEEAVSVADLKAMDKKEEIIDIKRE</sequence>
<proteinExistence type="predicted"/>
<feature type="transmembrane region" description="Helical" evidence="1">
    <location>
        <begin position="87"/>
        <end position="105"/>
    </location>
</feature>
<evidence type="ECO:0000313" key="2">
    <source>
        <dbReference type="EMBL" id="TFF39271.1"/>
    </source>
</evidence>
<organism evidence="2 3">
    <name type="scientific">Mucilaginibacter psychrotolerans</name>
    <dbReference type="NCBI Taxonomy" id="1524096"/>
    <lineage>
        <taxon>Bacteria</taxon>
        <taxon>Pseudomonadati</taxon>
        <taxon>Bacteroidota</taxon>
        <taxon>Sphingobacteriia</taxon>
        <taxon>Sphingobacteriales</taxon>
        <taxon>Sphingobacteriaceae</taxon>
        <taxon>Mucilaginibacter</taxon>
    </lineage>
</organism>
<reference evidence="2 3" key="1">
    <citation type="journal article" date="2017" name="Int. J. Syst. Evol. Microbiol.">
        <title>Mucilaginibacterpsychrotolerans sp. nov., isolated from peatlands.</title>
        <authorList>
            <person name="Deng Y."/>
            <person name="Shen L."/>
            <person name="Xu B."/>
            <person name="Liu Y."/>
            <person name="Gu Z."/>
            <person name="Liu H."/>
            <person name="Zhou Y."/>
        </authorList>
    </citation>
    <scope>NUCLEOTIDE SEQUENCE [LARGE SCALE GENOMIC DNA]</scope>
    <source>
        <strain evidence="2 3">NH7-4</strain>
    </source>
</reference>
<dbReference type="OrthoDB" id="766141at2"/>
<keyword evidence="1" id="KW-0812">Transmembrane</keyword>
<gene>
    <name evidence="2" type="ORF">E2R66_06535</name>
</gene>
<dbReference type="EMBL" id="SOZE01000004">
    <property type="protein sequence ID" value="TFF39271.1"/>
    <property type="molecule type" value="Genomic_DNA"/>
</dbReference>
<keyword evidence="1" id="KW-1133">Transmembrane helix</keyword>
<comment type="caution">
    <text evidence="2">The sequence shown here is derived from an EMBL/GenBank/DDBJ whole genome shotgun (WGS) entry which is preliminary data.</text>
</comment>
<dbReference type="RefSeq" id="WP_133227655.1">
    <property type="nucleotide sequence ID" value="NZ_SOZE01000004.1"/>
</dbReference>
<evidence type="ECO:0000313" key="3">
    <source>
        <dbReference type="Proteomes" id="UP000297540"/>
    </source>
</evidence>
<protein>
    <submittedName>
        <fullName evidence="2">Zinc-ribbon domain-containing protein</fullName>
    </submittedName>
</protein>
<accession>A0A4Y8SKT5</accession>